<dbReference type="AlphaFoldDB" id="A0A840I0F3"/>
<evidence type="ECO:0000313" key="5">
    <source>
        <dbReference type="Proteomes" id="UP000563524"/>
    </source>
</evidence>
<dbReference type="GO" id="GO:0047936">
    <property type="term" value="F:glucose 1-dehydrogenase [NAD(P)+] activity"/>
    <property type="evidence" value="ECO:0007669"/>
    <property type="project" value="UniProtKB-EC"/>
</dbReference>
<reference evidence="4 5" key="1">
    <citation type="submission" date="2020-08" db="EMBL/GenBank/DDBJ databases">
        <title>Genomic Encyclopedia of Type Strains, Phase IV (KMG-IV): sequencing the most valuable type-strain genomes for metagenomic binning, comparative biology and taxonomic classification.</title>
        <authorList>
            <person name="Goeker M."/>
        </authorList>
    </citation>
    <scope>NUCLEOTIDE SEQUENCE [LARGE SCALE GENOMIC DNA]</scope>
    <source>
        <strain evidence="4 5">DSM 102850</strain>
    </source>
</reference>
<name>A0A840I0F3_9PROT</name>
<dbReference type="PROSITE" id="PS00061">
    <property type="entry name" value="ADH_SHORT"/>
    <property type="match status" value="1"/>
</dbReference>
<dbReference type="InterPro" id="IPR050259">
    <property type="entry name" value="SDR"/>
</dbReference>
<organism evidence="4 5">
    <name type="scientific">Parvularcula dongshanensis</name>
    <dbReference type="NCBI Taxonomy" id="1173995"/>
    <lineage>
        <taxon>Bacteria</taxon>
        <taxon>Pseudomonadati</taxon>
        <taxon>Pseudomonadota</taxon>
        <taxon>Alphaproteobacteria</taxon>
        <taxon>Parvularculales</taxon>
        <taxon>Parvularculaceae</taxon>
        <taxon>Parvularcula</taxon>
    </lineage>
</organism>
<dbReference type="PANTHER" id="PTHR42879">
    <property type="entry name" value="3-OXOACYL-(ACYL-CARRIER-PROTEIN) REDUCTASE"/>
    <property type="match status" value="1"/>
</dbReference>
<keyword evidence="5" id="KW-1185">Reference proteome</keyword>
<dbReference type="SMART" id="SM00822">
    <property type="entry name" value="PKS_KR"/>
    <property type="match status" value="1"/>
</dbReference>
<dbReference type="InterPro" id="IPR002347">
    <property type="entry name" value="SDR_fam"/>
</dbReference>
<dbReference type="EMBL" id="JACHOB010000001">
    <property type="protein sequence ID" value="MBB4657590.1"/>
    <property type="molecule type" value="Genomic_DNA"/>
</dbReference>
<dbReference type="NCBIfam" id="NF005559">
    <property type="entry name" value="PRK07231.1"/>
    <property type="match status" value="1"/>
</dbReference>
<dbReference type="InterPro" id="IPR020904">
    <property type="entry name" value="Sc_DH/Rdtase_CS"/>
</dbReference>
<dbReference type="PRINTS" id="PR00080">
    <property type="entry name" value="SDRFAMILY"/>
</dbReference>
<dbReference type="Proteomes" id="UP000563524">
    <property type="component" value="Unassembled WGS sequence"/>
</dbReference>
<proteinExistence type="inferred from homology"/>
<comment type="similarity">
    <text evidence="1">Belongs to the short-chain dehydrogenases/reductases (SDR) family.</text>
</comment>
<dbReference type="SUPFAM" id="SSF51735">
    <property type="entry name" value="NAD(P)-binding Rossmann-fold domains"/>
    <property type="match status" value="1"/>
</dbReference>
<dbReference type="EC" id="1.1.1.47" evidence="4"/>
<comment type="caution">
    <text evidence="4">The sequence shown here is derived from an EMBL/GenBank/DDBJ whole genome shotgun (WGS) entry which is preliminary data.</text>
</comment>
<dbReference type="GO" id="GO:0032787">
    <property type="term" value="P:monocarboxylic acid metabolic process"/>
    <property type="evidence" value="ECO:0007669"/>
    <property type="project" value="UniProtKB-ARBA"/>
</dbReference>
<dbReference type="InterPro" id="IPR057326">
    <property type="entry name" value="KR_dom"/>
</dbReference>
<gene>
    <name evidence="4" type="ORF">GGQ59_000090</name>
</gene>
<accession>A0A840I0F3</accession>
<sequence length="265" mass="28059">MTTLDGRAILVTGGSSGIGEGVALRLGRAGARVGVGYHSGEERAQDVVRRIEEAGGRAIAVGGDVSDEADVERTFGRFLDAYGRIDGVVINAGLQADADLTEMSLEQWRKVMKVDLDGAFLCARAALRHMKDQEPSGGIRAKGALVFVSSVHQFIPWAGHTNYAAAKGGVQMFMQSVAQEVAAQGVRVNAVAPGAIATAINEDVWSDEDKRRELLKLIPYGRLGEPEDVAHAVAWLMSDEADYVTGVTLTIDGGMSLYPGFIGNG</sequence>
<evidence type="ECO:0000256" key="2">
    <source>
        <dbReference type="ARBA" id="ARBA00023002"/>
    </source>
</evidence>
<evidence type="ECO:0000259" key="3">
    <source>
        <dbReference type="SMART" id="SM00822"/>
    </source>
</evidence>
<dbReference type="FunFam" id="3.40.50.720:FF:000173">
    <property type="entry name" value="3-oxoacyl-[acyl-carrier protein] reductase"/>
    <property type="match status" value="1"/>
</dbReference>
<feature type="domain" description="Ketoreductase" evidence="3">
    <location>
        <begin position="7"/>
        <end position="208"/>
    </location>
</feature>
<dbReference type="RefSeq" id="WP_183814809.1">
    <property type="nucleotide sequence ID" value="NZ_JACHOB010000001.1"/>
</dbReference>
<evidence type="ECO:0000313" key="4">
    <source>
        <dbReference type="EMBL" id="MBB4657590.1"/>
    </source>
</evidence>
<evidence type="ECO:0000256" key="1">
    <source>
        <dbReference type="ARBA" id="ARBA00006484"/>
    </source>
</evidence>
<dbReference type="PANTHER" id="PTHR42879:SF2">
    <property type="entry name" value="3-OXOACYL-[ACYL-CARRIER-PROTEIN] REDUCTASE FABG"/>
    <property type="match status" value="1"/>
</dbReference>
<dbReference type="Pfam" id="PF13561">
    <property type="entry name" value="adh_short_C2"/>
    <property type="match status" value="1"/>
</dbReference>
<keyword evidence="2 4" id="KW-0560">Oxidoreductase</keyword>
<dbReference type="PRINTS" id="PR00081">
    <property type="entry name" value="GDHRDH"/>
</dbReference>
<dbReference type="Gene3D" id="3.40.50.720">
    <property type="entry name" value="NAD(P)-binding Rossmann-like Domain"/>
    <property type="match status" value="1"/>
</dbReference>
<protein>
    <submittedName>
        <fullName evidence="4">Glucose 1-dehydrogenase</fullName>
        <ecNumber evidence="4">1.1.1.47</ecNumber>
    </submittedName>
</protein>
<dbReference type="InterPro" id="IPR036291">
    <property type="entry name" value="NAD(P)-bd_dom_sf"/>
</dbReference>